<organism evidence="8 9">
    <name type="scientific">Sediminivirga luteola</name>
    <dbReference type="NCBI Taxonomy" id="1774748"/>
    <lineage>
        <taxon>Bacteria</taxon>
        <taxon>Bacillati</taxon>
        <taxon>Actinomycetota</taxon>
        <taxon>Actinomycetes</taxon>
        <taxon>Micrococcales</taxon>
        <taxon>Brevibacteriaceae</taxon>
        <taxon>Sediminivirga</taxon>
    </lineage>
</organism>
<evidence type="ECO:0000313" key="8">
    <source>
        <dbReference type="EMBL" id="GGA01641.1"/>
    </source>
</evidence>
<gene>
    <name evidence="8" type="ORF">GCM10011333_00110</name>
</gene>
<sequence length="654" mass="69249">MPETPSEQPTSADDIVTAALVEVRGLLVAHEYDRAGVAELLGEDALQALEEQDPSAARRALRPALFPQLNGNLTEAWVPLLPRAVLIALFLIRVPVSAGHLRAALGADTLNRLRDAGLIAEATAEEIRAATGASSAVTDAPPGAARTSPAGTAETAAEVSPGSPDMEASPATAGAGADGASETEEHFVGAFRIVPEVLPAAVRSALSAVAPAGNADGPPAWEAPAPAGPHDLLIASDWDTGTRPGRLPADHVLGVGRATRTLAEITEREPVGTLLDLGTGCGYHALLATWHAEQVIGTDVSDRALRFARWNLLLNEGRLPHTRIEFREGSMFDPLDGPVDQIVSNPPFVITPRGTGRAVYEYRDAGRTGDEIVAAILRGAGARLTPGGTAQLLANWEYRDEQRTSRRPGETSAAEPDERPARQPEQEAGDERTQDAAPALAMLAQAEVPTHGLIVEREVLSPLRYAQTWIRDAGEERGSASWQRALDDWLDDFAARGVTGIGLGWVLLQRPDEEAERAVHRAERVTTPAPQDGTLGVQLAARLRAGIWLEGMSQDELMGLRLRVADDVTDERHFWPGRGEPSALLLRQGGGIGATVPSDTALSGLVGASDGELTVGQLATALAGLLDVDARDLSDQLDGQVRRLIALGLLRLER</sequence>
<keyword evidence="4" id="KW-0949">S-adenosyl-L-methionine</keyword>
<dbReference type="Proteomes" id="UP000616114">
    <property type="component" value="Unassembled WGS sequence"/>
</dbReference>
<evidence type="ECO:0000256" key="4">
    <source>
        <dbReference type="ARBA" id="ARBA00022691"/>
    </source>
</evidence>
<dbReference type="InterPro" id="IPR055487">
    <property type="entry name" value="DUF7059"/>
</dbReference>
<feature type="domain" description="DUF7059" evidence="7">
    <location>
        <begin position="30"/>
        <end position="129"/>
    </location>
</feature>
<feature type="compositionally biased region" description="Basic and acidic residues" evidence="5">
    <location>
        <begin position="416"/>
        <end position="434"/>
    </location>
</feature>
<dbReference type="Gene3D" id="3.40.50.150">
    <property type="entry name" value="Vaccinia Virus protein VP39"/>
    <property type="match status" value="1"/>
</dbReference>
<protein>
    <submittedName>
        <fullName evidence="8">Methyltransferase</fullName>
    </submittedName>
</protein>
<name>A0A8J2XIB4_9MICO</name>
<proteinExistence type="inferred from homology"/>
<evidence type="ECO:0000259" key="6">
    <source>
        <dbReference type="Pfam" id="PF05175"/>
    </source>
</evidence>
<dbReference type="GO" id="GO:0035657">
    <property type="term" value="C:eRF1 methyltransferase complex"/>
    <property type="evidence" value="ECO:0007669"/>
    <property type="project" value="TreeGrafter"/>
</dbReference>
<comment type="caution">
    <text evidence="8">The sequence shown here is derived from an EMBL/GenBank/DDBJ whole genome shotgun (WGS) entry which is preliminary data.</text>
</comment>
<dbReference type="GO" id="GO:0032259">
    <property type="term" value="P:methylation"/>
    <property type="evidence" value="ECO:0007669"/>
    <property type="project" value="UniProtKB-KW"/>
</dbReference>
<feature type="domain" description="Methyltransferase small" evidence="6">
    <location>
        <begin position="257"/>
        <end position="398"/>
    </location>
</feature>
<feature type="region of interest" description="Disordered" evidence="5">
    <location>
        <begin position="130"/>
        <end position="182"/>
    </location>
</feature>
<evidence type="ECO:0000256" key="5">
    <source>
        <dbReference type="SAM" id="MobiDB-lite"/>
    </source>
</evidence>
<dbReference type="GO" id="GO:0008276">
    <property type="term" value="F:protein methyltransferase activity"/>
    <property type="evidence" value="ECO:0007669"/>
    <property type="project" value="TreeGrafter"/>
</dbReference>
<evidence type="ECO:0000256" key="1">
    <source>
        <dbReference type="ARBA" id="ARBA00006149"/>
    </source>
</evidence>
<evidence type="ECO:0000259" key="7">
    <source>
        <dbReference type="Pfam" id="PF23186"/>
    </source>
</evidence>
<dbReference type="Pfam" id="PF23186">
    <property type="entry name" value="DUF7059"/>
    <property type="match status" value="1"/>
</dbReference>
<dbReference type="PANTHER" id="PTHR45875:SF1">
    <property type="entry name" value="METHYLTRANSFERASE N6AMT1"/>
    <property type="match status" value="1"/>
</dbReference>
<dbReference type="AlphaFoldDB" id="A0A8J2XIB4"/>
<dbReference type="InterPro" id="IPR002052">
    <property type="entry name" value="DNA_methylase_N6_adenine_CS"/>
</dbReference>
<keyword evidence="2 8" id="KW-0489">Methyltransferase</keyword>
<feature type="compositionally biased region" description="Basic and acidic residues" evidence="5">
    <location>
        <begin position="397"/>
        <end position="409"/>
    </location>
</feature>
<dbReference type="CDD" id="cd02440">
    <property type="entry name" value="AdoMet_MTases"/>
    <property type="match status" value="1"/>
</dbReference>
<dbReference type="InterPro" id="IPR052190">
    <property type="entry name" value="Euk-Arch_PrmC-MTase"/>
</dbReference>
<dbReference type="GO" id="GO:0003676">
    <property type="term" value="F:nucleic acid binding"/>
    <property type="evidence" value="ECO:0007669"/>
    <property type="project" value="InterPro"/>
</dbReference>
<dbReference type="PROSITE" id="PS00092">
    <property type="entry name" value="N6_MTASE"/>
    <property type="match status" value="1"/>
</dbReference>
<keyword evidence="3" id="KW-0808">Transferase</keyword>
<comment type="similarity">
    <text evidence="1">Belongs to the eukaryotic/archaeal PrmC-related family.</text>
</comment>
<evidence type="ECO:0000256" key="3">
    <source>
        <dbReference type="ARBA" id="ARBA00022679"/>
    </source>
</evidence>
<dbReference type="InterPro" id="IPR007848">
    <property type="entry name" value="Small_mtfrase_dom"/>
</dbReference>
<reference evidence="8" key="1">
    <citation type="journal article" date="2014" name="Int. J. Syst. Evol. Microbiol.">
        <title>Complete genome sequence of Corynebacterium casei LMG S-19264T (=DSM 44701T), isolated from a smear-ripened cheese.</title>
        <authorList>
            <consortium name="US DOE Joint Genome Institute (JGI-PGF)"/>
            <person name="Walter F."/>
            <person name="Albersmeier A."/>
            <person name="Kalinowski J."/>
            <person name="Ruckert C."/>
        </authorList>
    </citation>
    <scope>NUCLEOTIDE SEQUENCE</scope>
    <source>
        <strain evidence="8">CGMCC 1.12785</strain>
    </source>
</reference>
<accession>A0A8J2XIB4</accession>
<keyword evidence="9" id="KW-1185">Reference proteome</keyword>
<feature type="region of interest" description="Disordered" evidence="5">
    <location>
        <begin position="395"/>
        <end position="434"/>
    </location>
</feature>
<dbReference type="GO" id="GO:0008757">
    <property type="term" value="F:S-adenosylmethionine-dependent methyltransferase activity"/>
    <property type="evidence" value="ECO:0007669"/>
    <property type="project" value="TreeGrafter"/>
</dbReference>
<dbReference type="EMBL" id="BMFY01000001">
    <property type="protein sequence ID" value="GGA01641.1"/>
    <property type="molecule type" value="Genomic_DNA"/>
</dbReference>
<dbReference type="PANTHER" id="PTHR45875">
    <property type="entry name" value="METHYLTRANSFERASE N6AMT1"/>
    <property type="match status" value="1"/>
</dbReference>
<evidence type="ECO:0000256" key="2">
    <source>
        <dbReference type="ARBA" id="ARBA00022603"/>
    </source>
</evidence>
<dbReference type="InterPro" id="IPR029063">
    <property type="entry name" value="SAM-dependent_MTases_sf"/>
</dbReference>
<dbReference type="SUPFAM" id="SSF53335">
    <property type="entry name" value="S-adenosyl-L-methionine-dependent methyltransferases"/>
    <property type="match status" value="1"/>
</dbReference>
<reference evidence="8" key="2">
    <citation type="submission" date="2020-09" db="EMBL/GenBank/DDBJ databases">
        <authorList>
            <person name="Sun Q."/>
            <person name="Zhou Y."/>
        </authorList>
    </citation>
    <scope>NUCLEOTIDE SEQUENCE</scope>
    <source>
        <strain evidence="8">CGMCC 1.12785</strain>
    </source>
</reference>
<dbReference type="GO" id="GO:0008170">
    <property type="term" value="F:N-methyltransferase activity"/>
    <property type="evidence" value="ECO:0007669"/>
    <property type="project" value="UniProtKB-ARBA"/>
</dbReference>
<dbReference type="Pfam" id="PF05175">
    <property type="entry name" value="MTS"/>
    <property type="match status" value="1"/>
</dbReference>
<dbReference type="RefSeq" id="WP_188548889.1">
    <property type="nucleotide sequence ID" value="NZ_BMFY01000001.1"/>
</dbReference>
<evidence type="ECO:0000313" key="9">
    <source>
        <dbReference type="Proteomes" id="UP000616114"/>
    </source>
</evidence>